<evidence type="ECO:0000259" key="1">
    <source>
        <dbReference type="Pfam" id="PF00535"/>
    </source>
</evidence>
<dbReference type="STRING" id="153721.MYP_3938"/>
<sequence length="669" mass="78760">MTLSKKYPVKFSVAMTTYNHEKYLAHTLDCIFAQIHDYSFEIVISDDCSTDSTQEIIKDYHKKYPDIIVPILHDKNIGVSKNCLHNLRSCRGEYIVTLDGDDYFTEPNKLKWQIEFLDKNPDFVISCHRFQRFYEDTGRFDIDFYPELFTNNPDGFEFGPEKFFDQWLTQTLTVVFRSSAIDNTPQLESFKYCWDLTIFWTVMTKGKAYIHNFFGAVYRIHSEGHWSQKNLDKKYTQNYLIFEELLKFDPENIHIKRIFEIHQNNLLWRASENRKPLDLNKIENKSFTIVSDDTWGAEVYKALGIPYQTPFVGIHIYNKDFIKLVSNFENIINQNIQFVPISQSKYVKEFQENFGKPYPLGILGESIELHFIDYTSEEEAINQWNERKSKINYDHLFFKMDGTRETENIDEIKQFVSLGLKNKVCFLGFYQLGKVKNDPVKDELVIMENWAPVSEIFFPCSLSYFNVIDWLNGGKGYYTEQTPYNDTIFKTITGRAEFFLTFDKKDERKIDALTYPDAYHLKIDHETESVKIKYNKKATEFFHIPAQISNQELNESLFLDLSDPENRHVFLLTRGSNGTKLGLNLGARAEDNLYDFVFETEGIEQQLSDDFEWIHFDFSLFKVDLPTELMFSRIKSFYIYANPKEEAAGEIEIMALFSGSKEKFQEMLS</sequence>
<dbReference type="RefSeq" id="WP_052430351.1">
    <property type="nucleotide sequence ID" value="NZ_BBLT01000009.1"/>
</dbReference>
<dbReference type="InterPro" id="IPR029044">
    <property type="entry name" value="Nucleotide-diphossugar_trans"/>
</dbReference>
<dbReference type="eggNOG" id="COG0463">
    <property type="taxonomic scope" value="Bacteria"/>
</dbReference>
<evidence type="ECO:0000313" key="2">
    <source>
        <dbReference type="EMBL" id="GAL86708.1"/>
    </source>
</evidence>
<dbReference type="Pfam" id="PF00535">
    <property type="entry name" value="Glycos_transf_2"/>
    <property type="match status" value="1"/>
</dbReference>
<proteinExistence type="predicted"/>
<dbReference type="AlphaFoldDB" id="A0A098LKL5"/>
<dbReference type="InterPro" id="IPR015037">
    <property type="entry name" value="DUF1919"/>
</dbReference>
<dbReference type="EMBL" id="BBLT01000009">
    <property type="protein sequence ID" value="GAL86708.1"/>
    <property type="molecule type" value="Genomic_DNA"/>
</dbReference>
<comment type="caution">
    <text evidence="2">The sequence shown here is derived from an EMBL/GenBank/DDBJ whole genome shotgun (WGS) entry which is preliminary data.</text>
</comment>
<dbReference type="PANTHER" id="PTHR22916:SF3">
    <property type="entry name" value="UDP-GLCNAC:BETAGAL BETA-1,3-N-ACETYLGLUCOSAMINYLTRANSFERASE-LIKE PROTEIN 1"/>
    <property type="match status" value="1"/>
</dbReference>
<dbReference type="Proteomes" id="UP000030185">
    <property type="component" value="Unassembled WGS sequence"/>
</dbReference>
<keyword evidence="3" id="KW-1185">Reference proteome</keyword>
<organism evidence="2 3">
    <name type="scientific">Sporocytophaga myxococcoides</name>
    <dbReference type="NCBI Taxonomy" id="153721"/>
    <lineage>
        <taxon>Bacteria</taxon>
        <taxon>Pseudomonadati</taxon>
        <taxon>Bacteroidota</taxon>
        <taxon>Cytophagia</taxon>
        <taxon>Cytophagales</taxon>
        <taxon>Cytophagaceae</taxon>
        <taxon>Sporocytophaga</taxon>
    </lineage>
</organism>
<gene>
    <name evidence="2" type="ORF">MYP_3938</name>
</gene>
<reference evidence="2 3" key="1">
    <citation type="submission" date="2014-09" db="EMBL/GenBank/DDBJ databases">
        <title>Sporocytophaga myxococcoides PG-01 genome sequencing.</title>
        <authorList>
            <person name="Liu L."/>
            <person name="Gao P.J."/>
            <person name="Chen G.J."/>
            <person name="Wang L.S."/>
        </authorList>
    </citation>
    <scope>NUCLEOTIDE SEQUENCE [LARGE SCALE GENOMIC DNA]</scope>
    <source>
        <strain evidence="2 3">PG-01</strain>
    </source>
</reference>
<dbReference type="Gene3D" id="3.90.550.10">
    <property type="entry name" value="Spore Coat Polysaccharide Biosynthesis Protein SpsA, Chain A"/>
    <property type="match status" value="1"/>
</dbReference>
<dbReference type="InterPro" id="IPR037226">
    <property type="entry name" value="CAC2185-like_sf"/>
</dbReference>
<accession>A0A098LKL5</accession>
<dbReference type="OrthoDB" id="199095at2"/>
<protein>
    <recommendedName>
        <fullName evidence="1">Glycosyltransferase 2-like domain-containing protein</fullName>
    </recommendedName>
</protein>
<dbReference type="SUPFAM" id="SSF142795">
    <property type="entry name" value="CAC2185-like"/>
    <property type="match status" value="1"/>
</dbReference>
<dbReference type="InterPro" id="IPR001173">
    <property type="entry name" value="Glyco_trans_2-like"/>
</dbReference>
<dbReference type="Pfam" id="PF08942">
    <property type="entry name" value="DUF1919"/>
    <property type="match status" value="1"/>
</dbReference>
<dbReference type="SUPFAM" id="SSF53448">
    <property type="entry name" value="Nucleotide-diphospho-sugar transferases"/>
    <property type="match status" value="1"/>
</dbReference>
<dbReference type="eggNOG" id="COG3955">
    <property type="taxonomic scope" value="Bacteria"/>
</dbReference>
<feature type="domain" description="Glycosyltransferase 2-like" evidence="1">
    <location>
        <begin position="12"/>
        <end position="150"/>
    </location>
</feature>
<name>A0A098LKL5_9BACT</name>
<dbReference type="GO" id="GO:0016758">
    <property type="term" value="F:hexosyltransferase activity"/>
    <property type="evidence" value="ECO:0007669"/>
    <property type="project" value="UniProtKB-ARBA"/>
</dbReference>
<dbReference type="PANTHER" id="PTHR22916">
    <property type="entry name" value="GLYCOSYLTRANSFERASE"/>
    <property type="match status" value="1"/>
</dbReference>
<evidence type="ECO:0000313" key="3">
    <source>
        <dbReference type="Proteomes" id="UP000030185"/>
    </source>
</evidence>